<organism evidence="9 10">
    <name type="scientific">Caenorhabditis remanei</name>
    <name type="common">Caenorhabditis vulgaris</name>
    <dbReference type="NCBI Taxonomy" id="31234"/>
    <lineage>
        <taxon>Eukaryota</taxon>
        <taxon>Metazoa</taxon>
        <taxon>Ecdysozoa</taxon>
        <taxon>Nematoda</taxon>
        <taxon>Chromadorea</taxon>
        <taxon>Rhabditida</taxon>
        <taxon>Rhabditina</taxon>
        <taxon>Rhabditomorpha</taxon>
        <taxon>Rhabditoidea</taxon>
        <taxon>Rhabditidae</taxon>
        <taxon>Peloderinae</taxon>
        <taxon>Caenorhabditis</taxon>
    </lineage>
</organism>
<dbReference type="PROSITE" id="PS00856">
    <property type="entry name" value="GUANYLATE_KINASE_1"/>
    <property type="match status" value="1"/>
</dbReference>
<dbReference type="SMART" id="SM00072">
    <property type="entry name" value="GuKc"/>
    <property type="match status" value="1"/>
</dbReference>
<evidence type="ECO:0000256" key="3">
    <source>
        <dbReference type="ARBA" id="ARBA00022679"/>
    </source>
</evidence>
<dbReference type="EC" id="2.7.4.8" evidence="2"/>
<evidence type="ECO:0000313" key="11">
    <source>
        <dbReference type="Proteomes" id="UP000483820"/>
    </source>
</evidence>
<evidence type="ECO:0000259" key="7">
    <source>
        <dbReference type="PROSITE" id="PS50052"/>
    </source>
</evidence>
<dbReference type="InterPro" id="IPR027417">
    <property type="entry name" value="P-loop_NTPase"/>
</dbReference>
<dbReference type="SUPFAM" id="SSF52540">
    <property type="entry name" value="P-loop containing nucleoside triphosphate hydrolases"/>
    <property type="match status" value="1"/>
</dbReference>
<evidence type="ECO:0000256" key="4">
    <source>
        <dbReference type="ARBA" id="ARBA00022741"/>
    </source>
</evidence>
<dbReference type="InterPro" id="IPR008144">
    <property type="entry name" value="Guanylate_kin-like_dom"/>
</dbReference>
<evidence type="ECO:0000313" key="9">
    <source>
        <dbReference type="EMBL" id="OZF75074.1"/>
    </source>
</evidence>
<dbReference type="AlphaFoldDB" id="A0A260YP84"/>
<reference evidence="9" key="2">
    <citation type="submission" date="2017-08" db="EMBL/GenBank/DDBJ databases">
        <authorList>
            <person name="de Groot N.N."/>
        </authorList>
    </citation>
    <scope>NUCLEOTIDE SEQUENCE [LARGE SCALE GENOMIC DNA]</scope>
    <source>
        <strain evidence="9">PX439</strain>
    </source>
</reference>
<dbReference type="Proteomes" id="UP000216624">
    <property type="component" value="Unassembled WGS sequence"/>
</dbReference>
<keyword evidence="4" id="KW-0547">Nucleotide-binding</keyword>
<evidence type="ECO:0000256" key="2">
    <source>
        <dbReference type="ARBA" id="ARBA00012961"/>
    </source>
</evidence>
<evidence type="ECO:0000313" key="8">
    <source>
        <dbReference type="EMBL" id="KAF1770335.1"/>
    </source>
</evidence>
<dbReference type="GO" id="GO:0005524">
    <property type="term" value="F:ATP binding"/>
    <property type="evidence" value="ECO:0007669"/>
    <property type="project" value="UniProtKB-KW"/>
</dbReference>
<gene>
    <name evidence="9" type="ORF">FL82_12686</name>
    <name evidence="8" type="ORF">GCK72_002153</name>
</gene>
<comment type="caution">
    <text evidence="9">The sequence shown here is derived from an EMBL/GenBank/DDBJ whole genome shotgun (WGS) entry which is preliminary data.</text>
</comment>
<dbReference type="GO" id="GO:0034330">
    <property type="term" value="P:cell junction organization"/>
    <property type="evidence" value="ECO:0007669"/>
    <property type="project" value="UniProtKB-ARBA"/>
</dbReference>
<dbReference type="Gene3D" id="3.40.50.300">
    <property type="entry name" value="P-loop containing nucleotide triphosphate hydrolases"/>
    <property type="match status" value="1"/>
</dbReference>
<dbReference type="EMBL" id="WUAV01000001">
    <property type="protein sequence ID" value="KAF1770335.1"/>
    <property type="molecule type" value="Genomic_DNA"/>
</dbReference>
<reference evidence="8 11" key="3">
    <citation type="submission" date="2019-12" db="EMBL/GenBank/DDBJ databases">
        <title>Chromosome-level assembly of the Caenorhabditis remanei genome.</title>
        <authorList>
            <person name="Teterina A.A."/>
            <person name="Willis J.H."/>
            <person name="Phillips P.C."/>
        </authorList>
    </citation>
    <scope>NUCLEOTIDE SEQUENCE [LARGE SCALE GENOMIC DNA]</scope>
    <source>
        <strain evidence="8 11">PX506</strain>
        <tissue evidence="8">Whole organism</tissue>
    </source>
</reference>
<feature type="non-terminal residue" evidence="9">
    <location>
        <position position="1"/>
    </location>
</feature>
<accession>A0A260YP84</accession>
<dbReference type="EMBL" id="NMWX01000912">
    <property type="protein sequence ID" value="OZF75074.1"/>
    <property type="molecule type" value="Genomic_DNA"/>
</dbReference>
<protein>
    <recommendedName>
        <fullName evidence="2">guanylate kinase</fullName>
        <ecNumber evidence="2">2.7.4.8</ecNumber>
    </recommendedName>
</protein>
<dbReference type="FunFam" id="3.30.63.10:FF:000002">
    <property type="entry name" value="Guanylate kinase 1"/>
    <property type="match status" value="1"/>
</dbReference>
<dbReference type="GO" id="GO:0004385">
    <property type="term" value="F:GMP kinase activity"/>
    <property type="evidence" value="ECO:0007669"/>
    <property type="project" value="UniProtKB-EC"/>
</dbReference>
<keyword evidence="3" id="KW-0808">Transferase</keyword>
<dbReference type="Pfam" id="PF00625">
    <property type="entry name" value="Guanylate_kin"/>
    <property type="match status" value="1"/>
</dbReference>
<proteinExistence type="inferred from homology"/>
<evidence type="ECO:0000313" key="10">
    <source>
        <dbReference type="Proteomes" id="UP000216624"/>
    </source>
</evidence>
<dbReference type="PANTHER" id="PTHR23117:SF13">
    <property type="entry name" value="GUANYLATE KINASE"/>
    <property type="match status" value="1"/>
</dbReference>
<keyword evidence="5" id="KW-0418">Kinase</keyword>
<name>A0A260YP84_CAERE</name>
<comment type="similarity">
    <text evidence="1">Belongs to the guanylate kinase family.</text>
</comment>
<dbReference type="CDD" id="cd00071">
    <property type="entry name" value="GMPK"/>
    <property type="match status" value="1"/>
</dbReference>
<dbReference type="Proteomes" id="UP000483820">
    <property type="component" value="Chromosome I"/>
</dbReference>
<evidence type="ECO:0000256" key="1">
    <source>
        <dbReference type="ARBA" id="ARBA00005790"/>
    </source>
</evidence>
<dbReference type="PROSITE" id="PS50052">
    <property type="entry name" value="GUANYLATE_KINASE_2"/>
    <property type="match status" value="1"/>
</dbReference>
<reference evidence="10" key="1">
    <citation type="submission" date="2017-08" db="EMBL/GenBank/DDBJ databases">
        <authorList>
            <person name="Fierst J.L."/>
        </authorList>
    </citation>
    <scope>NUCLEOTIDE SEQUENCE [LARGE SCALE GENOMIC DNA]</scope>
    <source>
        <strain evidence="10">PX439</strain>
    </source>
</reference>
<feature type="domain" description="Guanylate kinase-like" evidence="7">
    <location>
        <begin position="17"/>
        <end position="200"/>
    </location>
</feature>
<evidence type="ECO:0000256" key="5">
    <source>
        <dbReference type="ARBA" id="ARBA00022777"/>
    </source>
</evidence>
<sequence>MKLTSVIFNNIVRKMPCRPIVLSGPSGGGKSTILTRAMKEYPKSFAFSVSHTTRQPRAGEEHGKHYFFTEREKMQEMVKNGEFLEHATFSGNLYGTSKRTVLEIENSGKICVLDIELQGVRNIKNSHLDARYILIRAPSIKLLEERLRARGTETEETLKNRLKHAEEDLVEIERDPTLFDKVIVNDDLERAYKEFVDLLREDLEKTSK</sequence>
<keyword evidence="6" id="KW-0067">ATP-binding</keyword>
<dbReference type="FunFam" id="3.40.50.300:FF:000776">
    <property type="entry name" value="Guanylate kinase 2"/>
    <property type="match status" value="1"/>
</dbReference>
<dbReference type="GO" id="GO:0005829">
    <property type="term" value="C:cytosol"/>
    <property type="evidence" value="ECO:0007669"/>
    <property type="project" value="TreeGrafter"/>
</dbReference>
<dbReference type="NCBIfam" id="TIGR03263">
    <property type="entry name" value="guanyl_kin"/>
    <property type="match status" value="1"/>
</dbReference>
<keyword evidence="10" id="KW-1185">Reference proteome</keyword>
<dbReference type="InterPro" id="IPR008145">
    <property type="entry name" value="GK/Ca_channel_bsu"/>
</dbReference>
<dbReference type="PANTHER" id="PTHR23117">
    <property type="entry name" value="GUANYLATE KINASE-RELATED"/>
    <property type="match status" value="1"/>
</dbReference>
<dbReference type="InterPro" id="IPR017665">
    <property type="entry name" value="Guanylate_kinase"/>
</dbReference>
<dbReference type="InterPro" id="IPR020590">
    <property type="entry name" value="Guanylate_kinase_CS"/>
</dbReference>
<evidence type="ECO:0000256" key="6">
    <source>
        <dbReference type="ARBA" id="ARBA00022840"/>
    </source>
</evidence>